<dbReference type="PANTHER" id="PTHR10458">
    <property type="entry name" value="PEPTIDE DEFORMYLASE"/>
    <property type="match status" value="1"/>
</dbReference>
<evidence type="ECO:0000256" key="1">
    <source>
        <dbReference type="ARBA" id="ARBA00010759"/>
    </source>
</evidence>
<keyword evidence="4 6" id="KW-0648">Protein biosynthesis</keyword>
<comment type="cofactor">
    <cofactor evidence="6">
        <name>Fe(2+)</name>
        <dbReference type="ChEBI" id="CHEBI:29033"/>
    </cofactor>
    <text evidence="6">Binds 1 Fe(2+) ion.</text>
</comment>
<protein>
    <recommendedName>
        <fullName evidence="6">Peptide deformylase</fullName>
        <shortName evidence="6">PDF</shortName>
        <ecNumber evidence="6">3.5.1.88</ecNumber>
    </recommendedName>
    <alternativeName>
        <fullName evidence="6">Polypeptide deformylase</fullName>
    </alternativeName>
</protein>
<comment type="similarity">
    <text evidence="1 6">Belongs to the polypeptide deformylase family.</text>
</comment>
<keyword evidence="2 6" id="KW-0479">Metal-binding</keyword>
<name>A0ABS1E7Q3_9GAMM</name>
<accession>A0ABS1E7Q3</accession>
<dbReference type="Gene3D" id="3.90.45.10">
    <property type="entry name" value="Peptide deformylase"/>
    <property type="match status" value="1"/>
</dbReference>
<dbReference type="InterPro" id="IPR023635">
    <property type="entry name" value="Peptide_deformylase"/>
</dbReference>
<dbReference type="HAMAP" id="MF_00163">
    <property type="entry name" value="Pep_deformylase"/>
    <property type="match status" value="1"/>
</dbReference>
<feature type="binding site" evidence="6">
    <location>
        <position position="133"/>
    </location>
    <ligand>
        <name>Fe cation</name>
        <dbReference type="ChEBI" id="CHEBI:24875"/>
    </ligand>
</feature>
<keyword evidence="5 6" id="KW-0408">Iron</keyword>
<evidence type="ECO:0000256" key="2">
    <source>
        <dbReference type="ARBA" id="ARBA00022723"/>
    </source>
</evidence>
<comment type="caution">
    <text evidence="7">The sequence shown here is derived from an EMBL/GenBank/DDBJ whole genome shotgun (WGS) entry which is preliminary data.</text>
</comment>
<dbReference type="EC" id="3.5.1.88" evidence="6"/>
<evidence type="ECO:0000256" key="4">
    <source>
        <dbReference type="ARBA" id="ARBA00022917"/>
    </source>
</evidence>
<comment type="catalytic activity">
    <reaction evidence="6">
        <text>N-terminal N-formyl-L-methionyl-[peptide] + H2O = N-terminal L-methionyl-[peptide] + formate</text>
        <dbReference type="Rhea" id="RHEA:24420"/>
        <dbReference type="Rhea" id="RHEA-COMP:10639"/>
        <dbReference type="Rhea" id="RHEA-COMP:10640"/>
        <dbReference type="ChEBI" id="CHEBI:15377"/>
        <dbReference type="ChEBI" id="CHEBI:15740"/>
        <dbReference type="ChEBI" id="CHEBI:49298"/>
        <dbReference type="ChEBI" id="CHEBI:64731"/>
        <dbReference type="EC" id="3.5.1.88"/>
    </reaction>
</comment>
<feature type="binding site" evidence="6">
    <location>
        <position position="137"/>
    </location>
    <ligand>
        <name>Fe cation</name>
        <dbReference type="ChEBI" id="CHEBI:24875"/>
    </ligand>
</feature>
<dbReference type="RefSeq" id="WP_200258976.1">
    <property type="nucleotide sequence ID" value="NZ_NRSH01000073.1"/>
</dbReference>
<feature type="binding site" evidence="6">
    <location>
        <position position="91"/>
    </location>
    <ligand>
        <name>Fe cation</name>
        <dbReference type="ChEBI" id="CHEBI:24875"/>
    </ligand>
</feature>
<dbReference type="Proteomes" id="UP000738126">
    <property type="component" value="Unassembled WGS sequence"/>
</dbReference>
<keyword evidence="3 6" id="KW-0378">Hydrolase</keyword>
<dbReference type="PANTHER" id="PTHR10458:SF21">
    <property type="entry name" value="PEPTIDE DEFORMYLASE"/>
    <property type="match status" value="1"/>
</dbReference>
<gene>
    <name evidence="6 7" type="primary">def</name>
    <name evidence="7" type="ORF">CKO13_07440</name>
</gene>
<evidence type="ECO:0000256" key="6">
    <source>
        <dbReference type="HAMAP-Rule" id="MF_00163"/>
    </source>
</evidence>
<organism evidence="7 8">
    <name type="scientific">Halorhodospira neutriphila</name>
    <dbReference type="NCBI Taxonomy" id="168379"/>
    <lineage>
        <taxon>Bacteria</taxon>
        <taxon>Pseudomonadati</taxon>
        <taxon>Pseudomonadota</taxon>
        <taxon>Gammaproteobacteria</taxon>
        <taxon>Chromatiales</taxon>
        <taxon>Ectothiorhodospiraceae</taxon>
        <taxon>Halorhodospira</taxon>
    </lineage>
</organism>
<dbReference type="InterPro" id="IPR036821">
    <property type="entry name" value="Peptide_deformylase_sf"/>
</dbReference>
<evidence type="ECO:0000256" key="5">
    <source>
        <dbReference type="ARBA" id="ARBA00023004"/>
    </source>
</evidence>
<keyword evidence="8" id="KW-1185">Reference proteome</keyword>
<dbReference type="EMBL" id="NRSH01000073">
    <property type="protein sequence ID" value="MBK1726854.1"/>
    <property type="molecule type" value="Genomic_DNA"/>
</dbReference>
<dbReference type="PIRSF" id="PIRSF004749">
    <property type="entry name" value="Pep_def"/>
    <property type="match status" value="1"/>
</dbReference>
<dbReference type="PRINTS" id="PR01576">
    <property type="entry name" value="PDEFORMYLASE"/>
</dbReference>
<proteinExistence type="inferred from homology"/>
<comment type="function">
    <text evidence="6">Removes the formyl group from the N-terminal Met of newly synthesized proteins. Requires at least a dipeptide for an efficient rate of reaction. N-terminal L-methionine is a prerequisite for activity but the enzyme has broad specificity at other positions.</text>
</comment>
<dbReference type="SUPFAM" id="SSF56420">
    <property type="entry name" value="Peptide deformylase"/>
    <property type="match status" value="1"/>
</dbReference>
<dbReference type="NCBIfam" id="TIGR00079">
    <property type="entry name" value="pept_deformyl"/>
    <property type="match status" value="1"/>
</dbReference>
<dbReference type="CDD" id="cd00487">
    <property type="entry name" value="Pep_deformylase"/>
    <property type="match status" value="1"/>
</dbReference>
<feature type="active site" evidence="6">
    <location>
        <position position="134"/>
    </location>
</feature>
<sequence length="167" mass="18333">MARLSILEYPDPRLRHASEPVETFDAGLEQLVADLFETMDAHGSLGLSAPQADVQRQVIVCDASGRGEARRVFVNPEITASAARGYVQETCLSVPGRKGLVKRPTRITVRALDPSGAPFTARLQGLEAVCVGHEVDHLQGVLFIDRLWLPRRLGIRARTALQQRRAS</sequence>
<evidence type="ECO:0000313" key="8">
    <source>
        <dbReference type="Proteomes" id="UP000738126"/>
    </source>
</evidence>
<evidence type="ECO:0000313" key="7">
    <source>
        <dbReference type="EMBL" id="MBK1726854.1"/>
    </source>
</evidence>
<reference evidence="7 8" key="1">
    <citation type="journal article" date="2020" name="Microorganisms">
        <title>Osmotic Adaptation and Compatible Solute Biosynthesis of Phototrophic Bacteria as Revealed from Genome Analyses.</title>
        <authorList>
            <person name="Imhoff J.F."/>
            <person name="Rahn T."/>
            <person name="Kunzel S."/>
            <person name="Keller A."/>
            <person name="Neulinger S.C."/>
        </authorList>
    </citation>
    <scope>NUCLEOTIDE SEQUENCE [LARGE SCALE GENOMIC DNA]</scope>
    <source>
        <strain evidence="7 8">DSM 15116</strain>
    </source>
</reference>
<dbReference type="Pfam" id="PF01327">
    <property type="entry name" value="Pep_deformylase"/>
    <property type="match status" value="1"/>
</dbReference>
<evidence type="ECO:0000256" key="3">
    <source>
        <dbReference type="ARBA" id="ARBA00022801"/>
    </source>
</evidence>
<dbReference type="NCBIfam" id="NF001159">
    <property type="entry name" value="PRK00150.1-3"/>
    <property type="match status" value="1"/>
</dbReference>